<keyword evidence="2" id="KW-1185">Reference proteome</keyword>
<organism evidence="1 2">
    <name type="scientific">Entomophthora muscae</name>
    <dbReference type="NCBI Taxonomy" id="34485"/>
    <lineage>
        <taxon>Eukaryota</taxon>
        <taxon>Fungi</taxon>
        <taxon>Fungi incertae sedis</taxon>
        <taxon>Zoopagomycota</taxon>
        <taxon>Entomophthoromycotina</taxon>
        <taxon>Entomophthoromycetes</taxon>
        <taxon>Entomophthorales</taxon>
        <taxon>Entomophthoraceae</taxon>
        <taxon>Entomophthora</taxon>
    </lineage>
</organism>
<sequence length="429" mass="47868">MATFDVSKEFPELSDRYRRISLYSDFSNQRELNPVNYEANVAFWRRAILKLLDSQAGCNGKVALCWYLRSDHLGEALAYQGVDSRQIPLSISTVMDEMVKLGDLIPAESYLSKYGNSSNQDWGGWFWRKVSGLFTSAPPKLYREFAVQSKLANTIDRILKHFNSVCVYTATDSLFDLPGFICKICRPSTPDIDWDAISEPAIDILLAGLYERGCAVRKEGGVNYIKLINSSVNRNAMKLTDVDLNVLSVKKAYERLRTQSQKLEEQIAGLHAKIKESVQAGNKSQAVRQLKQRKQLDSLLDNRLAAAENLNAILNQVQQTELDRLVVDAYQEGSKGLRELLAGIGVDQVQTAMDQIQDALADYADVQETISTPLVPDDDALEAELNSLLREEAIDASDSLISQLEKMKIFNDPLPADPIKSPVPTAELG</sequence>
<dbReference type="EMBL" id="QTSX02000006">
    <property type="protein sequence ID" value="KAJ9090397.1"/>
    <property type="molecule type" value="Genomic_DNA"/>
</dbReference>
<gene>
    <name evidence="1" type="ORF">DSO57_1002710</name>
</gene>
<evidence type="ECO:0000313" key="2">
    <source>
        <dbReference type="Proteomes" id="UP001165960"/>
    </source>
</evidence>
<dbReference type="Proteomes" id="UP001165960">
    <property type="component" value="Unassembled WGS sequence"/>
</dbReference>
<protein>
    <submittedName>
        <fullName evidence="1">Uncharacterized protein</fullName>
    </submittedName>
</protein>
<name>A0ACC2UTY4_9FUNG</name>
<accession>A0ACC2UTY4</accession>
<comment type="caution">
    <text evidence="1">The sequence shown here is derived from an EMBL/GenBank/DDBJ whole genome shotgun (WGS) entry which is preliminary data.</text>
</comment>
<proteinExistence type="predicted"/>
<evidence type="ECO:0000313" key="1">
    <source>
        <dbReference type="EMBL" id="KAJ9090397.1"/>
    </source>
</evidence>
<reference evidence="1" key="1">
    <citation type="submission" date="2022-04" db="EMBL/GenBank/DDBJ databases">
        <title>Genome of the entomopathogenic fungus Entomophthora muscae.</title>
        <authorList>
            <person name="Elya C."/>
            <person name="Lovett B.R."/>
            <person name="Lee E."/>
            <person name="Macias A.M."/>
            <person name="Hajek A.E."/>
            <person name="De Bivort B.L."/>
            <person name="Kasson M.T."/>
            <person name="De Fine Licht H.H."/>
            <person name="Stajich J.E."/>
        </authorList>
    </citation>
    <scope>NUCLEOTIDE SEQUENCE</scope>
    <source>
        <strain evidence="1">Berkeley</strain>
    </source>
</reference>